<gene>
    <name evidence="2" type="ORF">FHS09_000477</name>
</gene>
<dbReference type="Pfam" id="PF03992">
    <property type="entry name" value="ABM"/>
    <property type="match status" value="1"/>
</dbReference>
<protein>
    <submittedName>
        <fullName evidence="2">Heme-degrading monooxygenase HmoA</fullName>
    </submittedName>
</protein>
<evidence type="ECO:0000313" key="2">
    <source>
        <dbReference type="EMBL" id="MBB3059669.1"/>
    </source>
</evidence>
<organism evidence="2 3">
    <name type="scientific">Microbulbifer rhizosphaerae</name>
    <dbReference type="NCBI Taxonomy" id="1562603"/>
    <lineage>
        <taxon>Bacteria</taxon>
        <taxon>Pseudomonadati</taxon>
        <taxon>Pseudomonadota</taxon>
        <taxon>Gammaproteobacteria</taxon>
        <taxon>Cellvibrionales</taxon>
        <taxon>Microbulbiferaceae</taxon>
        <taxon>Microbulbifer</taxon>
    </lineage>
</organism>
<name>A0A7W4Z8X3_9GAMM</name>
<dbReference type="Gene3D" id="3.30.70.100">
    <property type="match status" value="1"/>
</dbReference>
<evidence type="ECO:0000259" key="1">
    <source>
        <dbReference type="Pfam" id="PF03992"/>
    </source>
</evidence>
<dbReference type="InterPro" id="IPR007138">
    <property type="entry name" value="ABM_dom"/>
</dbReference>
<dbReference type="InterPro" id="IPR011008">
    <property type="entry name" value="Dimeric_a/b-barrel"/>
</dbReference>
<keyword evidence="2" id="KW-0560">Oxidoreductase</keyword>
<reference evidence="2 3" key="1">
    <citation type="submission" date="2020-08" db="EMBL/GenBank/DDBJ databases">
        <title>Genomic Encyclopedia of Type Strains, Phase III (KMG-III): the genomes of soil and plant-associated and newly described type strains.</title>
        <authorList>
            <person name="Whitman W."/>
        </authorList>
    </citation>
    <scope>NUCLEOTIDE SEQUENCE [LARGE SCALE GENOMIC DNA]</scope>
    <source>
        <strain evidence="2 3">CECT 8799</strain>
    </source>
</reference>
<keyword evidence="3" id="KW-1185">Reference proteome</keyword>
<proteinExistence type="predicted"/>
<dbReference type="SUPFAM" id="SSF54909">
    <property type="entry name" value="Dimeric alpha+beta barrel"/>
    <property type="match status" value="1"/>
</dbReference>
<dbReference type="RefSeq" id="WP_183456317.1">
    <property type="nucleotide sequence ID" value="NZ_JACHWZ010000002.1"/>
</dbReference>
<dbReference type="EMBL" id="JACHWZ010000002">
    <property type="protein sequence ID" value="MBB3059669.1"/>
    <property type="molecule type" value="Genomic_DNA"/>
</dbReference>
<evidence type="ECO:0000313" key="3">
    <source>
        <dbReference type="Proteomes" id="UP000535937"/>
    </source>
</evidence>
<feature type="domain" description="ABM" evidence="1">
    <location>
        <begin position="16"/>
        <end position="77"/>
    </location>
</feature>
<comment type="caution">
    <text evidence="2">The sequence shown here is derived from an EMBL/GenBank/DDBJ whole genome shotgun (WGS) entry which is preliminary data.</text>
</comment>
<accession>A0A7W4Z8X3</accession>
<keyword evidence="2" id="KW-0503">Monooxygenase</keyword>
<sequence>MTEPSDNSRIYRLDKFVVPNPARGEFLARVRETHQLLKELPGFIRDFLMERSHTDDSFILVTLVEWQDEESIRNARAAVMDMHRKTEFDTREILARLGIEADIGNYRIAGD</sequence>
<dbReference type="AlphaFoldDB" id="A0A7W4Z8X3"/>
<dbReference type="Proteomes" id="UP000535937">
    <property type="component" value="Unassembled WGS sequence"/>
</dbReference>
<dbReference type="GO" id="GO:0004497">
    <property type="term" value="F:monooxygenase activity"/>
    <property type="evidence" value="ECO:0007669"/>
    <property type="project" value="UniProtKB-KW"/>
</dbReference>